<keyword evidence="7" id="KW-1185">Reference proteome</keyword>
<dbReference type="PANTHER" id="PTHR24112:SF9">
    <property type="entry name" value="PROTEIN PHOSPHATASE 1 REGULATORY SUBUNIT 37"/>
    <property type="match status" value="1"/>
</dbReference>
<reference evidence="7" key="1">
    <citation type="journal article" date="2020" name="PLoS Negl. Trop. Dis.">
        <title>High-quality nuclear genome for Sarcoptes scabiei-A critical resource for a neglected parasite.</title>
        <authorList>
            <person name="Korhonen P.K."/>
            <person name="Gasser R.B."/>
            <person name="Ma G."/>
            <person name="Wang T."/>
            <person name="Stroehlein A.J."/>
            <person name="Young N.D."/>
            <person name="Ang C.S."/>
            <person name="Fernando D.D."/>
            <person name="Lu H.C."/>
            <person name="Taylor S."/>
            <person name="Reynolds S.L."/>
            <person name="Mofiz E."/>
            <person name="Najaraj S.H."/>
            <person name="Gowda H."/>
            <person name="Madugundu A."/>
            <person name="Renuse S."/>
            <person name="Holt D."/>
            <person name="Pandey A."/>
            <person name="Papenfuss A.T."/>
            <person name="Fischer K."/>
        </authorList>
    </citation>
    <scope>NUCLEOTIDE SEQUENCE [LARGE SCALE GENOMIC DNA]</scope>
</reference>
<protein>
    <submittedName>
        <fullName evidence="5">Protein phosphatase 1 regulatory subunit 37</fullName>
    </submittedName>
</protein>
<feature type="compositionally biased region" description="Acidic residues" evidence="4">
    <location>
        <begin position="585"/>
        <end position="599"/>
    </location>
</feature>
<reference evidence="5" key="2">
    <citation type="submission" date="2020-01" db="EMBL/GenBank/DDBJ databases">
        <authorList>
            <person name="Korhonen P.K.K."/>
            <person name="Guangxu M.G."/>
            <person name="Wang T.W."/>
            <person name="Stroehlein A.J.S."/>
            <person name="Young N.D."/>
            <person name="Ang C.-S.A."/>
            <person name="Fernando D.W.F."/>
            <person name="Lu H.L."/>
            <person name="Taylor S.T."/>
            <person name="Ehtesham M.E.M."/>
            <person name="Najaraj S.H.N."/>
            <person name="Harsha G.H.G."/>
            <person name="Madugundu A.M."/>
            <person name="Renuse S.R."/>
            <person name="Holt D.H."/>
            <person name="Pandey A.P."/>
            <person name="Papenfuss A.P."/>
            <person name="Gasser R.B.G."/>
            <person name="Fischer K.F."/>
        </authorList>
    </citation>
    <scope>NUCLEOTIDE SEQUENCE</scope>
    <source>
        <strain evidence="5">SSS_KF_BRIS2020</strain>
    </source>
</reference>
<comment type="similarity">
    <text evidence="3">Belongs to the PPP1R37 family.</text>
</comment>
<feature type="region of interest" description="Disordered" evidence="4">
    <location>
        <begin position="461"/>
        <end position="525"/>
    </location>
</feature>
<sequence length="725" mass="81786">MDQNDDDQDTDTIIDAYCRSCSKQNIEPLPIVLEQIKNFKSIRQRSQDLILRGKKLNSHHCEALEEIFKRVLFRLIDLESCDLDCDGASALFDMIEFYESASHLSIANNKSIGIIGWQALCRTLKKTSCLQYLDLSNTGLNEQILLFMGRTIRIGSHLVTLHLENAGLFGRRLAILVSSIKFNTSLRELYLSENKISSTDCVQIGNLLRGNSFLNVLDLRNNLIQDNGLDCVCEGLSHQPTQNGPIKIFDLFNTNNQSTATDDSTISQNSGVLILNLSNNQLTSRAMNRLMQTLPQCRSLIGLDLSNNSIGDEGVLILKEALIECRTLKYLNLSSTGLTSEGANVIADVIRHNHHLTSIDLSNNEINPKGIVSLANSMQSNRRIIKLILSSQDDCETRNELKISDSSLEHALKEIEARCDENKINANFDELDSLLSGFLHNDISVYQENVIDVIAHNNFNDDRRNQSICDDDNDDDDDDDDENDDEIDMERSELDRSNDGNSFSRQKPQLARTTSLGSWERPMKSGRFSVSPVETISFDDDRNRTEENVENVTQIPIQIQIESDDSAVSMLLQPPESLENRSLNSDEDNASDLSEQETDQLSELPTCFNHKGHLMPPTRSFRRMSSPVISVSGLVKPKPKPNLTLKLSEDLESLDLKSSLPLSPTFFAKYDFCDLSLLRLPADVEEIVSNIDYSMSDDLIFQFENFEIEKPSKHYPHQSEQQFVY</sequence>
<gene>
    <name evidence="5" type="ORF">SSS_6460</name>
</gene>
<evidence type="ECO:0000313" key="7">
    <source>
        <dbReference type="Proteomes" id="UP000070412"/>
    </source>
</evidence>
<dbReference type="OrthoDB" id="10034042at2759"/>
<dbReference type="InterPro" id="IPR032675">
    <property type="entry name" value="LRR_dom_sf"/>
</dbReference>
<feature type="compositionally biased region" description="Acidic residues" evidence="4">
    <location>
        <begin position="469"/>
        <end position="488"/>
    </location>
</feature>
<feature type="compositionally biased region" description="Polar residues" evidence="4">
    <location>
        <begin position="499"/>
        <end position="517"/>
    </location>
</feature>
<evidence type="ECO:0000256" key="1">
    <source>
        <dbReference type="ARBA" id="ARBA00022614"/>
    </source>
</evidence>
<dbReference type="InterPro" id="IPR001611">
    <property type="entry name" value="Leu-rich_rpt"/>
</dbReference>
<feature type="compositionally biased region" description="Basic and acidic residues" evidence="4">
    <location>
        <begin position="489"/>
        <end position="498"/>
    </location>
</feature>
<keyword evidence="2" id="KW-0677">Repeat</keyword>
<dbReference type="PANTHER" id="PTHR24112">
    <property type="entry name" value="LEUCINE-RICH REPEAT, ISOFORM F-RELATED"/>
    <property type="match status" value="1"/>
</dbReference>
<dbReference type="InterPro" id="IPR051279">
    <property type="entry name" value="PP1-Reg/Actin-Interact_Protein"/>
</dbReference>
<evidence type="ECO:0000313" key="6">
    <source>
        <dbReference type="EnsemblMetazoa" id="KAF7487671.1"/>
    </source>
</evidence>
<name>A0A834R2T6_SARSC</name>
<dbReference type="Pfam" id="PF13516">
    <property type="entry name" value="LRR_6"/>
    <property type="match status" value="5"/>
</dbReference>
<evidence type="ECO:0000256" key="4">
    <source>
        <dbReference type="SAM" id="MobiDB-lite"/>
    </source>
</evidence>
<dbReference type="EMBL" id="WVUK01000066">
    <property type="protein sequence ID" value="KAF7487671.1"/>
    <property type="molecule type" value="Genomic_DNA"/>
</dbReference>
<dbReference type="EnsemblMetazoa" id="SSS_6460s_mrna">
    <property type="protein sequence ID" value="KAF7487671.1"/>
    <property type="gene ID" value="SSS_6460"/>
</dbReference>
<dbReference type="Proteomes" id="UP000070412">
    <property type="component" value="Unassembled WGS sequence"/>
</dbReference>
<dbReference type="SUPFAM" id="SSF52047">
    <property type="entry name" value="RNI-like"/>
    <property type="match status" value="1"/>
</dbReference>
<proteinExistence type="inferred from homology"/>
<evidence type="ECO:0000313" key="5">
    <source>
        <dbReference type="EMBL" id="KAF7487671.1"/>
    </source>
</evidence>
<dbReference type="Gene3D" id="3.80.10.10">
    <property type="entry name" value="Ribonuclease Inhibitor"/>
    <property type="match status" value="2"/>
</dbReference>
<dbReference type="SMART" id="SM00368">
    <property type="entry name" value="LRR_RI"/>
    <property type="match status" value="7"/>
</dbReference>
<evidence type="ECO:0000256" key="2">
    <source>
        <dbReference type="ARBA" id="ARBA00022737"/>
    </source>
</evidence>
<evidence type="ECO:0000256" key="3">
    <source>
        <dbReference type="ARBA" id="ARBA00038315"/>
    </source>
</evidence>
<reference evidence="6" key="3">
    <citation type="submission" date="2022-06" db="UniProtKB">
        <authorList>
            <consortium name="EnsemblMetazoa"/>
        </authorList>
    </citation>
    <scope>IDENTIFICATION</scope>
</reference>
<accession>A0A834R2T6</accession>
<feature type="region of interest" description="Disordered" evidence="4">
    <location>
        <begin position="576"/>
        <end position="599"/>
    </location>
</feature>
<organism evidence="5">
    <name type="scientific">Sarcoptes scabiei</name>
    <name type="common">Itch mite</name>
    <name type="synonym">Acarus scabiei</name>
    <dbReference type="NCBI Taxonomy" id="52283"/>
    <lineage>
        <taxon>Eukaryota</taxon>
        <taxon>Metazoa</taxon>
        <taxon>Ecdysozoa</taxon>
        <taxon>Arthropoda</taxon>
        <taxon>Chelicerata</taxon>
        <taxon>Arachnida</taxon>
        <taxon>Acari</taxon>
        <taxon>Acariformes</taxon>
        <taxon>Sarcoptiformes</taxon>
        <taxon>Astigmata</taxon>
        <taxon>Psoroptidia</taxon>
        <taxon>Sarcoptoidea</taxon>
        <taxon>Sarcoptidae</taxon>
        <taxon>Sarcoptinae</taxon>
        <taxon>Sarcoptes</taxon>
    </lineage>
</organism>
<keyword evidence="1" id="KW-0433">Leucine-rich repeat</keyword>
<dbReference type="AlphaFoldDB" id="A0A834R2T6"/>